<dbReference type="EMBL" id="CP093326">
    <property type="protein sequence ID" value="UNK46781.1"/>
    <property type="molecule type" value="Genomic_DNA"/>
</dbReference>
<sequence length="82" mass="8449">MSRNPKRIDGKAVVLVVVVAALFATVLLPAVNAGFTLVSGAGDETQPGGLRVLLTAVIGVLTASFAGIGAAALLRRRRRNRP</sequence>
<feature type="transmembrane region" description="Helical" evidence="1">
    <location>
        <begin position="12"/>
        <end position="32"/>
    </location>
</feature>
<name>A0ABY3WBF0_9MICC</name>
<feature type="transmembrane region" description="Helical" evidence="1">
    <location>
        <begin position="52"/>
        <end position="74"/>
    </location>
</feature>
<dbReference type="RefSeq" id="WP_241914690.1">
    <property type="nucleotide sequence ID" value="NZ_CP093326.1"/>
</dbReference>
<evidence type="ECO:0000256" key="1">
    <source>
        <dbReference type="SAM" id="Phobius"/>
    </source>
</evidence>
<keyword evidence="1" id="KW-0472">Membrane</keyword>
<evidence type="ECO:0008006" key="4">
    <source>
        <dbReference type="Google" id="ProtNLM"/>
    </source>
</evidence>
<keyword evidence="1" id="KW-0812">Transmembrane</keyword>
<dbReference type="Proteomes" id="UP000829069">
    <property type="component" value="Chromosome"/>
</dbReference>
<reference evidence="2 3" key="1">
    <citation type="submission" date="2022-03" db="EMBL/GenBank/DDBJ databases">
        <title>Isotopic signatures of nitrous oxide derived from detoxification processes.</title>
        <authorList>
            <person name="Behrendt U."/>
            <person name="Buchen C."/>
            <person name="Well R."/>
            <person name="Ulrich A."/>
            <person name="Rohe L."/>
            <person name="Kolb S."/>
            <person name="Schloter M."/>
            <person name="Horn M.A."/>
            <person name="Augustin J."/>
        </authorList>
    </citation>
    <scope>NUCLEOTIDE SEQUENCE [LARGE SCALE GENOMIC DNA]</scope>
    <source>
        <strain evidence="2 3">S4-C24</strain>
    </source>
</reference>
<protein>
    <recommendedName>
        <fullName evidence="4">DUF1049 domain-containing protein</fullName>
    </recommendedName>
</protein>
<accession>A0ABY3WBF0</accession>
<evidence type="ECO:0000313" key="2">
    <source>
        <dbReference type="EMBL" id="UNK46781.1"/>
    </source>
</evidence>
<proteinExistence type="predicted"/>
<keyword evidence="1" id="KW-1133">Transmembrane helix</keyword>
<organism evidence="2 3">
    <name type="scientific">Arthrobacter sulfonylureivorans</name>
    <dbReference type="NCBI Taxonomy" id="2486855"/>
    <lineage>
        <taxon>Bacteria</taxon>
        <taxon>Bacillati</taxon>
        <taxon>Actinomycetota</taxon>
        <taxon>Actinomycetes</taxon>
        <taxon>Micrococcales</taxon>
        <taxon>Micrococcaceae</taxon>
        <taxon>Arthrobacter</taxon>
    </lineage>
</organism>
<evidence type="ECO:0000313" key="3">
    <source>
        <dbReference type="Proteomes" id="UP000829069"/>
    </source>
</evidence>
<keyword evidence="3" id="KW-1185">Reference proteome</keyword>
<gene>
    <name evidence="2" type="ORF">MNQ99_05350</name>
</gene>